<dbReference type="KEGG" id="pseg:D3H65_09215"/>
<dbReference type="NCBIfam" id="TIGR04183">
    <property type="entry name" value="Por_Secre_tail"/>
    <property type="match status" value="1"/>
</dbReference>
<dbReference type="GO" id="GO:0005975">
    <property type="term" value="P:carbohydrate metabolic process"/>
    <property type="evidence" value="ECO:0007669"/>
    <property type="project" value="UniProtKB-ARBA"/>
</dbReference>
<dbReference type="GO" id="GO:0004222">
    <property type="term" value="F:metalloendopeptidase activity"/>
    <property type="evidence" value="ECO:0007669"/>
    <property type="project" value="TreeGrafter"/>
</dbReference>
<dbReference type="PANTHER" id="PTHR46130:SF3">
    <property type="entry name" value="CHROMOSOME UNDETERMINED SCAFFOLD_33, WHOLE GENOME SHOTGUN SEQUENCE"/>
    <property type="match status" value="1"/>
</dbReference>
<dbReference type="OrthoDB" id="355609at2"/>
<name>A0A3B7MM71_9BACT</name>
<dbReference type="InterPro" id="IPR006558">
    <property type="entry name" value="LamG-like"/>
</dbReference>
<proteinExistence type="predicted"/>
<dbReference type="InterPro" id="IPR035992">
    <property type="entry name" value="Ricin_B-like_lectins"/>
</dbReference>
<dbReference type="Pfam" id="PF07081">
    <property type="entry name" value="DUF1349"/>
    <property type="match status" value="1"/>
</dbReference>
<dbReference type="GO" id="GO:0004553">
    <property type="term" value="F:hydrolase activity, hydrolyzing O-glycosyl compounds"/>
    <property type="evidence" value="ECO:0007669"/>
    <property type="project" value="UniProtKB-ARBA"/>
</dbReference>
<dbReference type="Pfam" id="PF14200">
    <property type="entry name" value="RicinB_lectin_2"/>
    <property type="match status" value="2"/>
</dbReference>
<dbReference type="GO" id="GO:0007166">
    <property type="term" value="P:cell surface receptor signaling pathway"/>
    <property type="evidence" value="ECO:0007669"/>
    <property type="project" value="TreeGrafter"/>
</dbReference>
<dbReference type="Gene3D" id="2.60.120.200">
    <property type="match status" value="2"/>
</dbReference>
<feature type="domain" description="Fibronectin type-III" evidence="3">
    <location>
        <begin position="587"/>
        <end position="663"/>
    </location>
</feature>
<dbReference type="Gene3D" id="2.60.40.1080">
    <property type="match status" value="1"/>
</dbReference>
<organism evidence="6 7">
    <name type="scientific">Paraflavitalea soli</name>
    <dbReference type="NCBI Taxonomy" id="2315862"/>
    <lineage>
        <taxon>Bacteria</taxon>
        <taxon>Pseudomonadati</taxon>
        <taxon>Bacteroidota</taxon>
        <taxon>Chitinophagia</taxon>
        <taxon>Chitinophagales</taxon>
        <taxon>Chitinophagaceae</taxon>
        <taxon>Paraflavitalea</taxon>
    </lineage>
</organism>
<dbReference type="InterPro" id="IPR008964">
    <property type="entry name" value="Invasin/intimin_cell_adhesion"/>
</dbReference>
<dbReference type="InterPro" id="IPR043543">
    <property type="entry name" value="PAPPA/PAPPA2"/>
</dbReference>
<evidence type="ECO:0000313" key="7">
    <source>
        <dbReference type="Proteomes" id="UP000263900"/>
    </source>
</evidence>
<evidence type="ECO:0000259" key="3">
    <source>
        <dbReference type="SMART" id="SM00060"/>
    </source>
</evidence>
<dbReference type="SUPFAM" id="SSF50370">
    <property type="entry name" value="Ricin B-like lectins"/>
    <property type="match status" value="1"/>
</dbReference>
<dbReference type="SMART" id="SM00458">
    <property type="entry name" value="RICIN"/>
    <property type="match status" value="1"/>
</dbReference>
<sequence length="1741" mass="186805">MKKILTNAAAYKAGKLNCFLAVLFILLLSSKAGGQTFTHPGIPLSGSDLSILKAHVQAGDYPWKQAYDILAADGKSQLSYTMQGPFDSVARNINYNLNQWRSDMSASFNLSLMWYFTGNEAYAVKARDILVAWANKQTGFGGQEANLDLGDYAYAFGGAASILRGTWSGWTPANTTAVKNLFNNVYWKASGCAGYALGPANKGTLSIAAGAAIAAFSDEPAKVAHVIHLMRYIGSTGFKNTLPSGEHGESGRDQGHSHGMWGSIAFAAEVFWKQGLDLYSELDNRLLALGEYFSRRNTEGSIGFIPFGTTDWYYLTDPPGVWDGGRWGLTLLHGAYVVRNKLNPAYITKRLTDIPRRFDPVYTWFYKSEDNSTAVVPPQTQFVPDPGKVGTGGLTSLDIGTAAPAGSSSYNNNTWTVTGGGAEILTHSADGLHFVYKEVTGNCSIIAKVESVGGTALNARAGLMIRSDLTATAAQRAWIAIKSGKRAESYMHGWTEMRGGSNWEKPERTIPQDAYWVKIDRVGDVIATYYSPDGVSWATEVQGRYAGFTGTAYIGLAVCSNANGVPMTATFSNVSVTGGQGGMVILPEAPHSVYAYAGNNQVQLRWLSSFGADTYTLKRANSEAGPYSTIAAILSGNSFMDNNVMNGQAYYYKVCAVNTAGTSADAPADSATPYAPYVLQTLDGLYRIIVTHSGKAIEVKNGSTADSALVTQNTYSFKSNQHWIISPLSGTDYKITNLLSGKVMDIVGNAITDGARIEQRTWSATDSGQIWFIKDRGNGTFSIVAKQSQKALEVPGSNTADGVTMDIYRWTDGPNQIFQIEPVTASAIDSAYQRKLAEAIQLRDTTVVSTTNELGKFPVAARAQLNDSISHVQSLYNPQSTVIEISGYVTILENAIKRYKASMYYGMNTLPNGNYYLKTLTGDSLWTKNNTNTPLFDTVNSDPLLQVWNVTKQGNGRYKIICLSAPSSFSNYINENAQFGRSVSPYLDAWNSMNIYFDGTSYAIQRAQTAGNGYWYQSDDKILTEGGNENDPVPYTFPFRFVPVDDLPVNLMVAAGDAKNILEWNPAHNLSYRVKRSTTAGGPYTTMATVSTIRYTDTVVSNGTTYYYVIASIDSTGEGPSSTEVTALPNIGQLAYLKFNEPGGTRAFDSWGAMHGTLAAAATRTAGKDGNALKLDGTANAYATLPAGIVSTLNDFTVSAWVKMDALANWMRVFDFGNSTTQYMFLSVQIGTPTVNGVKLSTVRYAIKNGGTELNVSSNYTFPLNTWVHLAVTQSGNTARLYINGSLVSTNTAINIKPAQLTPAGATTGTSLNYLGKSQFNDPIFNGAIDEFKIYKRALSDAEIAENAKEQQTITFNTLTQKEVSDSDFNAGATASSGLPVTYVSSDTTVATILNGMVHITGKGMTTITASQNGDNTYKAATPVAQQLIVYRSPVLTAPLDQFFCYAQSGVYSIPSLTATDSGDIASISYSVSGATARNGNGSDASGAFNAGQSTITWTVTDVHGNSKSASTSVTVNTAVITSIPDVYAMNPAVDARNTIYIGYGPTSLNVTANTTGGAAPYSYQWSSGQTTPVISVDTTETYTVIVTDSNGCSSTASIVIKTMDVRCGNNNNKVMICHNNKTICISAASVQDHLNHGDHLGDCQAQASVARMSQENGSAEANSGNMSVYPNPVTEILHVQVTGVQPGAVIRMYNQNGMLVKTILVARTSEAVSVRGLAAGVYYLQIKSSGALITKKIIKL</sequence>
<dbReference type="GO" id="GO:0006508">
    <property type="term" value="P:proteolysis"/>
    <property type="evidence" value="ECO:0007669"/>
    <property type="project" value="TreeGrafter"/>
</dbReference>
<dbReference type="SUPFAM" id="SSF48230">
    <property type="entry name" value="Chondroitin AC/alginate lyase"/>
    <property type="match status" value="1"/>
</dbReference>
<dbReference type="SUPFAM" id="SSF49265">
    <property type="entry name" value="Fibronectin type III"/>
    <property type="match status" value="1"/>
</dbReference>
<evidence type="ECO:0000256" key="2">
    <source>
        <dbReference type="ARBA" id="ARBA00023157"/>
    </source>
</evidence>
<reference evidence="6 7" key="1">
    <citation type="submission" date="2018-09" db="EMBL/GenBank/DDBJ databases">
        <title>Genome sequencing of strain 6GH32-13.</title>
        <authorList>
            <person name="Weon H.-Y."/>
            <person name="Heo J."/>
            <person name="Kwon S.-W."/>
        </authorList>
    </citation>
    <scope>NUCLEOTIDE SEQUENCE [LARGE SCALE GENOMIC DNA]</scope>
    <source>
        <strain evidence="6 7">5GH32-13</strain>
    </source>
</reference>
<dbReference type="PANTHER" id="PTHR46130">
    <property type="entry name" value="LAMGL DOMAIN-CONTAINING PROTEIN"/>
    <property type="match status" value="1"/>
</dbReference>
<dbReference type="CDD" id="cd00161">
    <property type="entry name" value="beta-trefoil_Ricin-like"/>
    <property type="match status" value="1"/>
</dbReference>
<dbReference type="RefSeq" id="WP_119050027.1">
    <property type="nucleotide sequence ID" value="NZ_CP032157.1"/>
</dbReference>
<dbReference type="InterPro" id="IPR009784">
    <property type="entry name" value="DUF1349"/>
</dbReference>
<dbReference type="Proteomes" id="UP000263900">
    <property type="component" value="Chromosome"/>
</dbReference>
<evidence type="ECO:0000313" key="6">
    <source>
        <dbReference type="EMBL" id="AXY74140.1"/>
    </source>
</evidence>
<dbReference type="SMART" id="SM00060">
    <property type="entry name" value="FN3"/>
    <property type="match status" value="2"/>
</dbReference>
<dbReference type="InterPro" id="IPR013783">
    <property type="entry name" value="Ig-like_fold"/>
</dbReference>
<keyword evidence="7" id="KW-1185">Reference proteome</keyword>
<dbReference type="SUPFAM" id="SSF49373">
    <property type="entry name" value="Invasin/intimin cell-adhesion fragments"/>
    <property type="match status" value="1"/>
</dbReference>
<dbReference type="SUPFAM" id="SSF49899">
    <property type="entry name" value="Concanavalin A-like lectins/glucanases"/>
    <property type="match status" value="1"/>
</dbReference>
<feature type="domain" description="LamG-like jellyroll fold" evidence="5">
    <location>
        <begin position="1194"/>
        <end position="1342"/>
    </location>
</feature>
<accession>A0A3B7MM71</accession>
<dbReference type="Pfam" id="PF18962">
    <property type="entry name" value="Por_Secre_tail"/>
    <property type="match status" value="1"/>
</dbReference>
<gene>
    <name evidence="6" type="ORF">D3H65_09215</name>
</gene>
<evidence type="ECO:0000259" key="4">
    <source>
        <dbReference type="SMART" id="SM00458"/>
    </source>
</evidence>
<dbReference type="Gene3D" id="2.60.40.740">
    <property type="match status" value="1"/>
</dbReference>
<dbReference type="InterPro" id="IPR000772">
    <property type="entry name" value="Ricin_B_lectin"/>
</dbReference>
<dbReference type="InterPro" id="IPR003961">
    <property type="entry name" value="FN3_dom"/>
</dbReference>
<dbReference type="CDD" id="cd00063">
    <property type="entry name" value="FN3"/>
    <property type="match status" value="1"/>
</dbReference>
<dbReference type="InterPro" id="IPR036116">
    <property type="entry name" value="FN3_sf"/>
</dbReference>
<keyword evidence="2" id="KW-1015">Disulfide bond</keyword>
<dbReference type="EMBL" id="CP032157">
    <property type="protein sequence ID" value="AXY74140.1"/>
    <property type="molecule type" value="Genomic_DNA"/>
</dbReference>
<dbReference type="Gene3D" id="1.50.10.100">
    <property type="entry name" value="Chondroitin AC/alginate lyase"/>
    <property type="match status" value="1"/>
</dbReference>
<dbReference type="InterPro" id="IPR013320">
    <property type="entry name" value="ConA-like_dom_sf"/>
</dbReference>
<protein>
    <submittedName>
        <fullName evidence="6">T9SS C-terminal target domain-containing protein</fullName>
    </submittedName>
</protein>
<keyword evidence="1" id="KW-0732">Signal</keyword>
<dbReference type="InterPro" id="IPR026444">
    <property type="entry name" value="Secre_tail"/>
</dbReference>
<dbReference type="InterPro" id="IPR008929">
    <property type="entry name" value="Chondroitin_lyas"/>
</dbReference>
<evidence type="ECO:0000256" key="1">
    <source>
        <dbReference type="ARBA" id="ARBA00022729"/>
    </source>
</evidence>
<evidence type="ECO:0000259" key="5">
    <source>
        <dbReference type="SMART" id="SM00560"/>
    </source>
</evidence>
<dbReference type="PROSITE" id="PS50231">
    <property type="entry name" value="RICIN_B_LECTIN"/>
    <property type="match status" value="1"/>
</dbReference>
<feature type="domain" description="Ricin B lectin" evidence="4">
    <location>
        <begin position="683"/>
        <end position="821"/>
    </location>
</feature>
<dbReference type="Gene3D" id="2.60.40.10">
    <property type="entry name" value="Immunoglobulins"/>
    <property type="match status" value="2"/>
</dbReference>
<dbReference type="GO" id="GO:0005615">
    <property type="term" value="C:extracellular space"/>
    <property type="evidence" value="ECO:0007669"/>
    <property type="project" value="TreeGrafter"/>
</dbReference>
<dbReference type="Gene3D" id="2.80.10.50">
    <property type="match status" value="1"/>
</dbReference>
<dbReference type="Pfam" id="PF13385">
    <property type="entry name" value="Laminin_G_3"/>
    <property type="match status" value="1"/>
</dbReference>
<dbReference type="SMART" id="SM00560">
    <property type="entry name" value="LamGL"/>
    <property type="match status" value="1"/>
</dbReference>
<feature type="domain" description="Fibronectin type-III" evidence="3">
    <location>
        <begin position="1045"/>
        <end position="1119"/>
    </location>
</feature>